<proteinExistence type="predicted"/>
<dbReference type="EMBL" id="MHLU01000112">
    <property type="protein sequence ID" value="OGZ18070.1"/>
    <property type="molecule type" value="Genomic_DNA"/>
</dbReference>
<feature type="transmembrane region" description="Helical" evidence="1">
    <location>
        <begin position="29"/>
        <end position="56"/>
    </location>
</feature>
<comment type="caution">
    <text evidence="2">The sequence shown here is derived from an EMBL/GenBank/DDBJ whole genome shotgun (WGS) entry which is preliminary data.</text>
</comment>
<accession>A0A1G2DYJ0</accession>
<protein>
    <submittedName>
        <fullName evidence="2">Uncharacterized protein</fullName>
    </submittedName>
</protein>
<evidence type="ECO:0000313" key="3">
    <source>
        <dbReference type="Proteomes" id="UP000178106"/>
    </source>
</evidence>
<keyword evidence="1" id="KW-0472">Membrane</keyword>
<evidence type="ECO:0000256" key="1">
    <source>
        <dbReference type="SAM" id="Phobius"/>
    </source>
</evidence>
<gene>
    <name evidence="2" type="ORF">A2494_03295</name>
</gene>
<reference evidence="2 3" key="1">
    <citation type="journal article" date="2016" name="Nat. Commun.">
        <title>Thousands of microbial genomes shed light on interconnected biogeochemical processes in an aquifer system.</title>
        <authorList>
            <person name="Anantharaman K."/>
            <person name="Brown C.T."/>
            <person name="Hug L.A."/>
            <person name="Sharon I."/>
            <person name="Castelle C.J."/>
            <person name="Probst A.J."/>
            <person name="Thomas B.C."/>
            <person name="Singh A."/>
            <person name="Wilkins M.J."/>
            <person name="Karaoz U."/>
            <person name="Brodie E.L."/>
            <person name="Williams K.H."/>
            <person name="Hubbard S.S."/>
            <person name="Banfield J.F."/>
        </authorList>
    </citation>
    <scope>NUCLEOTIDE SEQUENCE [LARGE SCALE GENOMIC DNA]</scope>
</reference>
<evidence type="ECO:0000313" key="2">
    <source>
        <dbReference type="EMBL" id="OGZ18070.1"/>
    </source>
</evidence>
<name>A0A1G2DYJ0_9BACT</name>
<dbReference type="Proteomes" id="UP000178106">
    <property type="component" value="Unassembled WGS sequence"/>
</dbReference>
<keyword evidence="1" id="KW-1133">Transmembrane helix</keyword>
<sequence length="67" mass="7887">MEQEFTQRFVELEKKINAIYVSVEKTRKYFLWTMWATVVMFVLPLVALAFVIPMFLSSYVGSFEGLI</sequence>
<keyword evidence="1" id="KW-0812">Transmembrane</keyword>
<organism evidence="2 3">
    <name type="scientific">Candidatus Lloydbacteria bacterium RIFOXYC12_FULL_46_25</name>
    <dbReference type="NCBI Taxonomy" id="1798670"/>
    <lineage>
        <taxon>Bacteria</taxon>
        <taxon>Candidatus Lloydiibacteriota</taxon>
    </lineage>
</organism>
<dbReference type="AlphaFoldDB" id="A0A1G2DYJ0"/>